<keyword evidence="3" id="KW-1185">Reference proteome</keyword>
<evidence type="ECO:0000313" key="3">
    <source>
        <dbReference type="Proteomes" id="UP001529340"/>
    </source>
</evidence>
<comment type="caution">
    <text evidence="2">The sequence shown here is derived from an EMBL/GenBank/DDBJ whole genome shotgun (WGS) entry which is preliminary data.</text>
</comment>
<sequence length="72" mass="7998">MRKGGLKNELGKIWMNLFGTTSLWGLDMGFWVSMGVVALIVILMNAVFWSLKPKQQNPKADNNSDLSKEANG</sequence>
<reference evidence="3" key="1">
    <citation type="submission" date="2023-06" db="EMBL/GenBank/DDBJ databases">
        <title>Identification and characterization of horizontal gene transfer across gut microbiota members of farm animals based on homology search.</title>
        <authorList>
            <person name="Zeman M."/>
            <person name="Kubasova T."/>
            <person name="Jahodarova E."/>
            <person name="Nykrynova M."/>
            <person name="Rychlik I."/>
        </authorList>
    </citation>
    <scope>NUCLEOTIDE SEQUENCE [LARGE SCALE GENOMIC DNA]</scope>
    <source>
        <strain evidence="3">ET39</strain>
    </source>
</reference>
<organism evidence="2 3">
    <name type="scientific">Amedibacillus dolichus</name>
    <dbReference type="NCBI Taxonomy" id="31971"/>
    <lineage>
        <taxon>Bacteria</taxon>
        <taxon>Bacillati</taxon>
        <taxon>Bacillota</taxon>
        <taxon>Erysipelotrichia</taxon>
        <taxon>Erysipelotrichales</taxon>
        <taxon>Erysipelotrichaceae</taxon>
        <taxon>Amedibacillus</taxon>
    </lineage>
</organism>
<dbReference type="EMBL" id="JAUDCG010000007">
    <property type="protein sequence ID" value="MDM8156517.1"/>
    <property type="molecule type" value="Genomic_DNA"/>
</dbReference>
<dbReference type="Proteomes" id="UP001529340">
    <property type="component" value="Unassembled WGS sequence"/>
</dbReference>
<gene>
    <name evidence="2" type="ORF">QUV96_02550</name>
</gene>
<protein>
    <submittedName>
        <fullName evidence="2">Uncharacterized protein</fullName>
    </submittedName>
</protein>
<keyword evidence="1" id="KW-1133">Transmembrane helix</keyword>
<reference evidence="2 3" key="2">
    <citation type="submission" date="2023-06" db="EMBL/GenBank/DDBJ databases">
        <title>Identification and characterization of horizontal gene transfer across gut microbiota members of farm animals based on homology search.</title>
        <authorList>
            <person name="Schwarzerova J."/>
            <person name="Nykrynova M."/>
            <person name="Jureckova K."/>
            <person name="Cejkova D."/>
            <person name="Rychlik I."/>
        </authorList>
    </citation>
    <scope>NUCLEOTIDE SEQUENCE [LARGE SCALE GENOMIC DNA]</scope>
    <source>
        <strain evidence="2 3">ET39</strain>
    </source>
</reference>
<dbReference type="RefSeq" id="WP_289606988.1">
    <property type="nucleotide sequence ID" value="NZ_JAUDCG010000007.1"/>
</dbReference>
<evidence type="ECO:0000313" key="2">
    <source>
        <dbReference type="EMBL" id="MDM8156517.1"/>
    </source>
</evidence>
<reference evidence="2 3" key="3">
    <citation type="submission" date="2023-06" db="EMBL/GenBank/DDBJ databases">
        <authorList>
            <person name="Zeman M."/>
            <person name="Kubasova T."/>
            <person name="Jahodarova E."/>
            <person name="Nykrynova M."/>
            <person name="Rychlik I."/>
        </authorList>
    </citation>
    <scope>NUCLEOTIDE SEQUENCE [LARGE SCALE GENOMIC DNA]</scope>
    <source>
        <strain evidence="2 3">ET39</strain>
    </source>
</reference>
<keyword evidence="1" id="KW-0472">Membrane</keyword>
<keyword evidence="1" id="KW-0812">Transmembrane</keyword>
<evidence type="ECO:0000256" key="1">
    <source>
        <dbReference type="SAM" id="Phobius"/>
    </source>
</evidence>
<accession>A0ABT7UA78</accession>
<feature type="transmembrane region" description="Helical" evidence="1">
    <location>
        <begin position="28"/>
        <end position="49"/>
    </location>
</feature>
<name>A0ABT7UA78_9FIRM</name>
<proteinExistence type="predicted"/>